<proteinExistence type="predicted"/>
<name>A0A6A6C706_ZASCE</name>
<protein>
    <submittedName>
        <fullName evidence="2">Uncharacterized protein</fullName>
    </submittedName>
</protein>
<evidence type="ECO:0000256" key="1">
    <source>
        <dbReference type="SAM" id="MobiDB-lite"/>
    </source>
</evidence>
<gene>
    <name evidence="2" type="ORF">M409DRAFT_27927</name>
</gene>
<evidence type="ECO:0000313" key="3">
    <source>
        <dbReference type="Proteomes" id="UP000799537"/>
    </source>
</evidence>
<dbReference type="GeneID" id="54562062"/>
<dbReference type="Proteomes" id="UP000799537">
    <property type="component" value="Unassembled WGS sequence"/>
</dbReference>
<evidence type="ECO:0000313" key="2">
    <source>
        <dbReference type="EMBL" id="KAF2161529.1"/>
    </source>
</evidence>
<feature type="compositionally biased region" description="Polar residues" evidence="1">
    <location>
        <begin position="172"/>
        <end position="188"/>
    </location>
</feature>
<reference evidence="2" key="1">
    <citation type="journal article" date="2020" name="Stud. Mycol.">
        <title>101 Dothideomycetes genomes: a test case for predicting lifestyles and emergence of pathogens.</title>
        <authorList>
            <person name="Haridas S."/>
            <person name="Albert R."/>
            <person name="Binder M."/>
            <person name="Bloem J."/>
            <person name="Labutti K."/>
            <person name="Salamov A."/>
            <person name="Andreopoulos B."/>
            <person name="Baker S."/>
            <person name="Barry K."/>
            <person name="Bills G."/>
            <person name="Bluhm B."/>
            <person name="Cannon C."/>
            <person name="Castanera R."/>
            <person name="Culley D."/>
            <person name="Daum C."/>
            <person name="Ezra D."/>
            <person name="Gonzalez J."/>
            <person name="Henrissat B."/>
            <person name="Kuo A."/>
            <person name="Liang C."/>
            <person name="Lipzen A."/>
            <person name="Lutzoni F."/>
            <person name="Magnuson J."/>
            <person name="Mondo S."/>
            <person name="Nolan M."/>
            <person name="Ohm R."/>
            <person name="Pangilinan J."/>
            <person name="Park H.-J."/>
            <person name="Ramirez L."/>
            <person name="Alfaro M."/>
            <person name="Sun H."/>
            <person name="Tritt A."/>
            <person name="Yoshinaga Y."/>
            <person name="Zwiers L.-H."/>
            <person name="Turgeon B."/>
            <person name="Goodwin S."/>
            <person name="Spatafora J."/>
            <person name="Crous P."/>
            <person name="Grigoriev I."/>
        </authorList>
    </citation>
    <scope>NUCLEOTIDE SEQUENCE</scope>
    <source>
        <strain evidence="2">ATCC 36951</strain>
    </source>
</reference>
<dbReference type="EMBL" id="ML993618">
    <property type="protein sequence ID" value="KAF2161529.1"/>
    <property type="molecule type" value="Genomic_DNA"/>
</dbReference>
<feature type="compositionally biased region" description="Polar residues" evidence="1">
    <location>
        <begin position="221"/>
        <end position="261"/>
    </location>
</feature>
<keyword evidence="3" id="KW-1185">Reference proteome</keyword>
<organism evidence="2 3">
    <name type="scientific">Zasmidium cellare ATCC 36951</name>
    <dbReference type="NCBI Taxonomy" id="1080233"/>
    <lineage>
        <taxon>Eukaryota</taxon>
        <taxon>Fungi</taxon>
        <taxon>Dikarya</taxon>
        <taxon>Ascomycota</taxon>
        <taxon>Pezizomycotina</taxon>
        <taxon>Dothideomycetes</taxon>
        <taxon>Dothideomycetidae</taxon>
        <taxon>Mycosphaerellales</taxon>
        <taxon>Mycosphaerellaceae</taxon>
        <taxon>Zasmidium</taxon>
    </lineage>
</organism>
<accession>A0A6A6C706</accession>
<sequence>MRPFQRFAQNTYLNVNAWLNQRQRAQPKQPAINPRLPTIQLNNDAAQHHHWRQNMDFQESRRWDRYWGLPGRDYAQIQLAAAVDWDPDVNEDFGGGEVGGQTAQGADRTGNVIQDDGLVEGRPQEEDVGQGDFRDEIDIDQPDGEGFAFQDDSDEVSEASTQNDRDKDRDSGYNTASPTDSPTPQAATMASPEHRPLEPPSSTGRVDPLDLNQLDKELATDVTSSGPSSSTMPRTFSDNFTSFPPFQPTANPRTISQTSPAHDNDDIGVPPVFRENGFGCLSDDGPSPDPGPNPPSRDANLRPRGAGSFVEIGVHMDNTLNDGLVRRGRDVSYPHHRWMGSVA</sequence>
<dbReference type="AlphaFoldDB" id="A0A6A6C706"/>
<feature type="region of interest" description="Disordered" evidence="1">
    <location>
        <begin position="92"/>
        <end position="305"/>
    </location>
</feature>
<dbReference type="RefSeq" id="XP_033662418.1">
    <property type="nucleotide sequence ID" value="XM_033808790.1"/>
</dbReference>